<accession>A0A1F2WJC6</accession>
<comment type="cofactor">
    <cofactor evidence="1">
        <name>[4Fe-4S] cluster</name>
        <dbReference type="ChEBI" id="CHEBI:49883"/>
    </cofactor>
</comment>
<dbReference type="Proteomes" id="UP000177876">
    <property type="component" value="Unassembled WGS sequence"/>
</dbReference>
<proteinExistence type="inferred from homology"/>
<dbReference type="SFLD" id="SFLDF00285">
    <property type="entry name" value="anaerobic_Ser-type_sulfatase-m"/>
    <property type="match status" value="1"/>
</dbReference>
<gene>
    <name evidence="9" type="ORF">A2Y75_06655</name>
</gene>
<dbReference type="PANTHER" id="PTHR43273:SF3">
    <property type="entry name" value="ANAEROBIC SULFATASE-MATURATING ENZYME HOMOLOG ASLB-RELATED"/>
    <property type="match status" value="1"/>
</dbReference>
<dbReference type="InterPro" id="IPR013785">
    <property type="entry name" value="Aldolase_TIM"/>
</dbReference>
<dbReference type="InterPro" id="IPR034491">
    <property type="entry name" value="Anaerob_Ser_sulfatase-maturase"/>
</dbReference>
<sequence>MSVAGLGASRSSLVGKTEFQILAKPNGSVCNLNCTYCFFLTKERLYPGGLFLMGDDILKTYLRQSMQGPRALDLTLIWGGGEPAMTGLDFFKRAIDYEKEYAQPGARIVNEFQTNGTLLDNAWCEFFHSNQVEVALSIDGPRPLHNAYRHDKQGQPTFEETMAGFQLLQQHNIEYNILCSVHAANVDYPLEIYRFFRDELEGRSIRFTPIVERDNNTGFQEGDGVTDRSVDPKRYGEFLIAIFDEWMKHDTARVRISVFDDALANWVGMPAADCSFSASCGSSPALEHNGDLYCCEHFVEPNYFLGNMRETSIAHLLASERQIAFGQNKLALPRHCRECEVLFACHGECPKNRFTKSPDGEPGLNYLCSGYKAFFKHVTWPVEVMAQLLGRRS</sequence>
<evidence type="ECO:0000256" key="3">
    <source>
        <dbReference type="ARBA" id="ARBA00022691"/>
    </source>
</evidence>
<dbReference type="Pfam" id="PF13186">
    <property type="entry name" value="SPASM"/>
    <property type="match status" value="1"/>
</dbReference>
<dbReference type="NCBIfam" id="TIGR03942">
    <property type="entry name" value="sulfatase_rSAM"/>
    <property type="match status" value="1"/>
</dbReference>
<dbReference type="Gene3D" id="3.20.20.70">
    <property type="entry name" value="Aldolase class I"/>
    <property type="match status" value="1"/>
</dbReference>
<dbReference type="NCBIfam" id="TIGR04085">
    <property type="entry name" value="rSAM_more_4Fe4S"/>
    <property type="match status" value="1"/>
</dbReference>
<name>A0A1F2WJC6_9ACTN</name>
<dbReference type="InterPro" id="IPR007197">
    <property type="entry name" value="rSAM"/>
</dbReference>
<dbReference type="InterPro" id="IPR023885">
    <property type="entry name" value="4Fe4S-binding_SPASM_dom"/>
</dbReference>
<protein>
    <submittedName>
        <fullName evidence="9">Anaerobic sulfatase maturase</fullName>
    </submittedName>
</protein>
<keyword evidence="4" id="KW-0479">Metal-binding</keyword>
<dbReference type="GO" id="GO:0051539">
    <property type="term" value="F:4 iron, 4 sulfur cluster binding"/>
    <property type="evidence" value="ECO:0007669"/>
    <property type="project" value="UniProtKB-KW"/>
</dbReference>
<evidence type="ECO:0000256" key="4">
    <source>
        <dbReference type="ARBA" id="ARBA00022723"/>
    </source>
</evidence>
<dbReference type="SUPFAM" id="SSF102114">
    <property type="entry name" value="Radical SAM enzymes"/>
    <property type="match status" value="1"/>
</dbReference>
<dbReference type="InterPro" id="IPR058240">
    <property type="entry name" value="rSAM_sf"/>
</dbReference>
<dbReference type="SFLD" id="SFLDS00029">
    <property type="entry name" value="Radical_SAM"/>
    <property type="match status" value="1"/>
</dbReference>
<dbReference type="InterPro" id="IPR023867">
    <property type="entry name" value="Sulphatase_maturase_rSAM"/>
</dbReference>
<dbReference type="SFLD" id="SFLDG01384">
    <property type="entry name" value="thioether_bond_formation_requi"/>
    <property type="match status" value="1"/>
</dbReference>
<dbReference type="PANTHER" id="PTHR43273">
    <property type="entry name" value="ANAEROBIC SULFATASE-MATURATING ENZYME HOMOLOG ASLB-RELATED"/>
    <property type="match status" value="1"/>
</dbReference>
<dbReference type="SFLD" id="SFLDG01067">
    <property type="entry name" value="SPASM/twitch_domain_containing"/>
    <property type="match status" value="1"/>
</dbReference>
<evidence type="ECO:0000256" key="6">
    <source>
        <dbReference type="ARBA" id="ARBA00023014"/>
    </source>
</evidence>
<dbReference type="Pfam" id="PF04055">
    <property type="entry name" value="Radical_SAM"/>
    <property type="match status" value="1"/>
</dbReference>
<dbReference type="CDD" id="cd01335">
    <property type="entry name" value="Radical_SAM"/>
    <property type="match status" value="1"/>
</dbReference>
<dbReference type="InterPro" id="IPR047207">
    <property type="entry name" value="SPASM_anSME"/>
</dbReference>
<keyword evidence="2" id="KW-0004">4Fe-4S</keyword>
<dbReference type="CDD" id="cd21120">
    <property type="entry name" value="SPASM_anSME"/>
    <property type="match status" value="1"/>
</dbReference>
<keyword evidence="5" id="KW-0408">Iron</keyword>
<evidence type="ECO:0000256" key="7">
    <source>
        <dbReference type="ARBA" id="ARBA00023601"/>
    </source>
</evidence>
<reference evidence="9 10" key="1">
    <citation type="journal article" date="2016" name="Nat. Commun.">
        <title>Thousands of microbial genomes shed light on interconnected biogeochemical processes in an aquifer system.</title>
        <authorList>
            <person name="Anantharaman K."/>
            <person name="Brown C.T."/>
            <person name="Hug L.A."/>
            <person name="Sharon I."/>
            <person name="Castelle C.J."/>
            <person name="Probst A.J."/>
            <person name="Thomas B.C."/>
            <person name="Singh A."/>
            <person name="Wilkins M.J."/>
            <person name="Karaoz U."/>
            <person name="Brodie E.L."/>
            <person name="Williams K.H."/>
            <person name="Hubbard S.S."/>
            <person name="Banfield J.F."/>
        </authorList>
    </citation>
    <scope>NUCLEOTIDE SEQUENCE [LARGE SCALE GENOMIC DNA]</scope>
</reference>
<evidence type="ECO:0000259" key="8">
    <source>
        <dbReference type="PROSITE" id="PS51918"/>
    </source>
</evidence>
<comment type="similarity">
    <text evidence="7">Belongs to the radical SAM superfamily. Anaerobic sulfatase-maturating enzyme family.</text>
</comment>
<dbReference type="STRING" id="1797197.A2Y75_06655"/>
<dbReference type="GO" id="GO:0046872">
    <property type="term" value="F:metal ion binding"/>
    <property type="evidence" value="ECO:0007669"/>
    <property type="project" value="UniProtKB-KW"/>
</dbReference>
<evidence type="ECO:0000313" key="10">
    <source>
        <dbReference type="Proteomes" id="UP000177876"/>
    </source>
</evidence>
<evidence type="ECO:0000313" key="9">
    <source>
        <dbReference type="EMBL" id="OFW56960.1"/>
    </source>
</evidence>
<evidence type="ECO:0000256" key="2">
    <source>
        <dbReference type="ARBA" id="ARBA00022485"/>
    </source>
</evidence>
<keyword evidence="6" id="KW-0411">Iron-sulfur</keyword>
<dbReference type="PROSITE" id="PS51918">
    <property type="entry name" value="RADICAL_SAM"/>
    <property type="match status" value="1"/>
</dbReference>
<feature type="domain" description="Radical SAM core" evidence="8">
    <location>
        <begin position="12"/>
        <end position="248"/>
    </location>
</feature>
<dbReference type="GO" id="GO:0016491">
    <property type="term" value="F:oxidoreductase activity"/>
    <property type="evidence" value="ECO:0007669"/>
    <property type="project" value="InterPro"/>
</dbReference>
<dbReference type="SFLD" id="SFLDG01072">
    <property type="entry name" value="dehydrogenase_like"/>
    <property type="match status" value="1"/>
</dbReference>
<evidence type="ECO:0000256" key="1">
    <source>
        <dbReference type="ARBA" id="ARBA00001966"/>
    </source>
</evidence>
<comment type="caution">
    <text evidence="9">The sequence shown here is derived from an EMBL/GenBank/DDBJ whole genome shotgun (WGS) entry which is preliminary data.</text>
</comment>
<dbReference type="AlphaFoldDB" id="A0A1F2WJC6"/>
<dbReference type="SFLD" id="SFLDG01386">
    <property type="entry name" value="main_SPASM_domain-containing"/>
    <property type="match status" value="1"/>
</dbReference>
<evidence type="ECO:0000256" key="5">
    <source>
        <dbReference type="ARBA" id="ARBA00023004"/>
    </source>
</evidence>
<organism evidence="9 10">
    <name type="scientific">Candidatus Solincola sediminis</name>
    <dbReference type="NCBI Taxonomy" id="1797199"/>
    <lineage>
        <taxon>Bacteria</taxon>
        <taxon>Bacillati</taxon>
        <taxon>Actinomycetota</taxon>
        <taxon>Candidatus Geothermincolia</taxon>
        <taxon>Candidatus Geothermincolales</taxon>
        <taxon>Candidatus Geothermincolaceae</taxon>
        <taxon>Candidatus Solincola</taxon>
    </lineage>
</organism>
<dbReference type="EMBL" id="MELK01000040">
    <property type="protein sequence ID" value="OFW56960.1"/>
    <property type="molecule type" value="Genomic_DNA"/>
</dbReference>
<keyword evidence="3" id="KW-0949">S-adenosyl-L-methionine</keyword>